<dbReference type="EMBL" id="AXCW01000004">
    <property type="protein sequence ID" value="EYR65116.1"/>
    <property type="molecule type" value="Genomic_DNA"/>
</dbReference>
<dbReference type="InterPro" id="IPR036513">
    <property type="entry name" value="STAS_dom_sf"/>
</dbReference>
<accession>A0A021VVC8</accession>
<dbReference type="SUPFAM" id="SSF52091">
    <property type="entry name" value="SpoIIaa-like"/>
    <property type="match status" value="1"/>
</dbReference>
<dbReference type="RefSeq" id="WP_052022208.1">
    <property type="nucleotide sequence ID" value="NZ_AXCW01000004.1"/>
</dbReference>
<protein>
    <submittedName>
        <fullName evidence="2">Anti-anti-sigma factor</fullName>
    </submittedName>
</protein>
<feature type="domain" description="STAS" evidence="1">
    <location>
        <begin position="13"/>
        <end position="121"/>
    </location>
</feature>
<name>A0A021VVC8_9CELL</name>
<dbReference type="InterPro" id="IPR058548">
    <property type="entry name" value="MlaB-like_STAS"/>
</dbReference>
<dbReference type="InterPro" id="IPR002645">
    <property type="entry name" value="STAS_dom"/>
</dbReference>
<gene>
    <name evidence="2" type="ORF">N866_13105</name>
</gene>
<keyword evidence="3" id="KW-1185">Reference proteome</keyword>
<evidence type="ECO:0000313" key="3">
    <source>
        <dbReference type="Proteomes" id="UP000019753"/>
    </source>
</evidence>
<organism evidence="2 3">
    <name type="scientific">Actinotalea ferrariae CF5-4</name>
    <dbReference type="NCBI Taxonomy" id="948458"/>
    <lineage>
        <taxon>Bacteria</taxon>
        <taxon>Bacillati</taxon>
        <taxon>Actinomycetota</taxon>
        <taxon>Actinomycetes</taxon>
        <taxon>Micrococcales</taxon>
        <taxon>Cellulomonadaceae</taxon>
        <taxon>Actinotalea</taxon>
    </lineage>
</organism>
<dbReference type="Gene3D" id="3.30.750.24">
    <property type="entry name" value="STAS domain"/>
    <property type="match status" value="1"/>
</dbReference>
<dbReference type="Pfam" id="PF13466">
    <property type="entry name" value="STAS_2"/>
    <property type="match status" value="1"/>
</dbReference>
<proteinExistence type="predicted"/>
<evidence type="ECO:0000313" key="2">
    <source>
        <dbReference type="EMBL" id="EYR65116.1"/>
    </source>
</evidence>
<reference evidence="2 3" key="1">
    <citation type="submission" date="2014-01" db="EMBL/GenBank/DDBJ databases">
        <title>Actinotalea ferrariae CF5-4.</title>
        <authorList>
            <person name="Chen F."/>
            <person name="Li Y."/>
            <person name="Wang G."/>
        </authorList>
    </citation>
    <scope>NUCLEOTIDE SEQUENCE [LARGE SCALE GENOMIC DNA]</scope>
    <source>
        <strain evidence="2 3">CF5-4</strain>
    </source>
</reference>
<dbReference type="Proteomes" id="UP000019753">
    <property type="component" value="Unassembled WGS sequence"/>
</dbReference>
<comment type="caution">
    <text evidence="2">The sequence shown here is derived from an EMBL/GenBank/DDBJ whole genome shotgun (WGS) entry which is preliminary data.</text>
</comment>
<dbReference type="CDD" id="cd07043">
    <property type="entry name" value="STAS_anti-anti-sigma_factors"/>
    <property type="match status" value="1"/>
</dbReference>
<evidence type="ECO:0000259" key="1">
    <source>
        <dbReference type="PROSITE" id="PS50801"/>
    </source>
</evidence>
<dbReference type="AlphaFoldDB" id="A0A021VVC8"/>
<sequence length="121" mass="12543">MNEGNPTPSGEPGAVQVLHVDGATHVVLSGEVDSDLGRDLQQAAADAAVAGLPVVVDTRRVTFMDSAGLAFIARLCGRGQDRVTLLVASQTVMFLLEVTGMKDAVDIVDVRTEGDPATLQG</sequence>
<dbReference type="PROSITE" id="PS50801">
    <property type="entry name" value="STAS"/>
    <property type="match status" value="1"/>
</dbReference>